<dbReference type="InterPro" id="IPR029057">
    <property type="entry name" value="PRTase-like"/>
</dbReference>
<organism evidence="4">
    <name type="scientific">Hellea balneolensis</name>
    <dbReference type="NCBI Taxonomy" id="287478"/>
    <lineage>
        <taxon>Bacteria</taxon>
        <taxon>Pseudomonadati</taxon>
        <taxon>Pseudomonadota</taxon>
        <taxon>Alphaproteobacteria</taxon>
        <taxon>Maricaulales</taxon>
        <taxon>Robiginitomaculaceae</taxon>
        <taxon>Hellea</taxon>
    </lineage>
</organism>
<dbReference type="SUPFAM" id="SSF53271">
    <property type="entry name" value="PRTase-like"/>
    <property type="match status" value="1"/>
</dbReference>
<evidence type="ECO:0000256" key="1">
    <source>
        <dbReference type="ARBA" id="ARBA00022676"/>
    </source>
</evidence>
<feature type="domain" description="Phosphoribosyltransferase" evidence="3">
    <location>
        <begin position="16"/>
        <end position="156"/>
    </location>
</feature>
<dbReference type="Proteomes" id="UP000885830">
    <property type="component" value="Unassembled WGS sequence"/>
</dbReference>
<sequence length="194" mass="22442">MKKKRFISSQEHLEESFRLAVKIYESGYRPDFIVGIWRGGTPVGIVVHDFLAYVRVKVDHISVRTSYRGMEFYDRRKTTKDTQVHNTRYLVDRVNNTDSLLIVDDVYSSGRSVKAVIDRLSKKLRANMPSDVRIAVPWYKPTHNRTGRVPDYVLHSTDEWLVMPHELNGLTASEIKKHRPAAHEYAAKAMAVKE</sequence>
<dbReference type="Pfam" id="PF00156">
    <property type="entry name" value="Pribosyltran"/>
    <property type="match status" value="1"/>
</dbReference>
<keyword evidence="1 4" id="KW-0328">Glycosyltransferase</keyword>
<proteinExistence type="predicted"/>
<dbReference type="Gene3D" id="3.40.50.2020">
    <property type="match status" value="1"/>
</dbReference>
<evidence type="ECO:0000259" key="3">
    <source>
        <dbReference type="Pfam" id="PF00156"/>
    </source>
</evidence>
<keyword evidence="2" id="KW-0808">Transferase</keyword>
<dbReference type="InterPro" id="IPR000836">
    <property type="entry name" value="PRTase_dom"/>
</dbReference>
<evidence type="ECO:0000256" key="2">
    <source>
        <dbReference type="ARBA" id="ARBA00022679"/>
    </source>
</evidence>
<dbReference type="GO" id="GO:0016757">
    <property type="term" value="F:glycosyltransferase activity"/>
    <property type="evidence" value="ECO:0007669"/>
    <property type="project" value="UniProtKB-KW"/>
</dbReference>
<reference evidence="4" key="1">
    <citation type="journal article" date="2020" name="mSystems">
        <title>Genome- and Community-Level Interaction Insights into Carbon Utilization and Element Cycling Functions of Hydrothermarchaeota in Hydrothermal Sediment.</title>
        <authorList>
            <person name="Zhou Z."/>
            <person name="Liu Y."/>
            <person name="Xu W."/>
            <person name="Pan J."/>
            <person name="Luo Z.H."/>
            <person name="Li M."/>
        </authorList>
    </citation>
    <scope>NUCLEOTIDE SEQUENCE [LARGE SCALE GENOMIC DNA]</scope>
    <source>
        <strain evidence="4">HyVt-485</strain>
    </source>
</reference>
<dbReference type="PANTHER" id="PTHR43363">
    <property type="entry name" value="HYPOXANTHINE PHOSPHORIBOSYLTRANSFERASE"/>
    <property type="match status" value="1"/>
</dbReference>
<dbReference type="AlphaFoldDB" id="A0A7C5R180"/>
<evidence type="ECO:0000313" key="4">
    <source>
        <dbReference type="EMBL" id="HHL43544.1"/>
    </source>
</evidence>
<dbReference type="CDD" id="cd06223">
    <property type="entry name" value="PRTases_typeI"/>
    <property type="match status" value="1"/>
</dbReference>
<gene>
    <name evidence="4" type="ORF">ENJ42_08005</name>
</gene>
<protein>
    <submittedName>
        <fullName evidence="4">Hypoxanthine phosphoribosyltransferase</fullName>
    </submittedName>
</protein>
<dbReference type="PANTHER" id="PTHR43363:SF1">
    <property type="entry name" value="HYPOXANTHINE-GUANINE PHOSPHORIBOSYLTRANSFERASE"/>
    <property type="match status" value="1"/>
</dbReference>
<name>A0A7C5R180_9PROT</name>
<comment type="caution">
    <text evidence="4">The sequence shown here is derived from an EMBL/GenBank/DDBJ whole genome shotgun (WGS) entry which is preliminary data.</text>
</comment>
<dbReference type="EMBL" id="DRMJ01000419">
    <property type="protein sequence ID" value="HHL43544.1"/>
    <property type="molecule type" value="Genomic_DNA"/>
</dbReference>
<accession>A0A7C5R180</accession>